<dbReference type="InterPro" id="IPR036388">
    <property type="entry name" value="WH-like_DNA-bd_sf"/>
</dbReference>
<dbReference type="PROSITE" id="PS01117">
    <property type="entry name" value="HTH_MARR_1"/>
    <property type="match status" value="1"/>
</dbReference>
<feature type="domain" description="HTH marR-type" evidence="5">
    <location>
        <begin position="17"/>
        <end position="151"/>
    </location>
</feature>
<proteinExistence type="predicted"/>
<keyword evidence="7" id="KW-1185">Reference proteome</keyword>
<dbReference type="InterPro" id="IPR000835">
    <property type="entry name" value="HTH_MarR-typ"/>
</dbReference>
<dbReference type="PANTHER" id="PTHR33164:SF89">
    <property type="entry name" value="MARR FAMILY REGULATORY PROTEIN"/>
    <property type="match status" value="1"/>
</dbReference>
<dbReference type="InterPro" id="IPR039422">
    <property type="entry name" value="MarR/SlyA-like"/>
</dbReference>
<name>A0ABW1J237_9PSEU</name>
<evidence type="ECO:0000256" key="3">
    <source>
        <dbReference type="ARBA" id="ARBA00023163"/>
    </source>
</evidence>
<organism evidence="6 7">
    <name type="scientific">Pseudonocardia hispaniensis</name>
    <dbReference type="NCBI Taxonomy" id="904933"/>
    <lineage>
        <taxon>Bacteria</taxon>
        <taxon>Bacillati</taxon>
        <taxon>Actinomycetota</taxon>
        <taxon>Actinomycetes</taxon>
        <taxon>Pseudonocardiales</taxon>
        <taxon>Pseudonocardiaceae</taxon>
        <taxon>Pseudonocardia</taxon>
    </lineage>
</organism>
<evidence type="ECO:0000256" key="2">
    <source>
        <dbReference type="ARBA" id="ARBA00023125"/>
    </source>
</evidence>
<dbReference type="Gene3D" id="1.10.10.10">
    <property type="entry name" value="Winged helix-like DNA-binding domain superfamily/Winged helix DNA-binding domain"/>
    <property type="match status" value="1"/>
</dbReference>
<keyword evidence="2" id="KW-0238">DNA-binding</keyword>
<dbReference type="PROSITE" id="PS50995">
    <property type="entry name" value="HTH_MARR_2"/>
    <property type="match status" value="1"/>
</dbReference>
<dbReference type="RefSeq" id="WP_379584448.1">
    <property type="nucleotide sequence ID" value="NZ_JBHSQW010000020.1"/>
</dbReference>
<evidence type="ECO:0000256" key="1">
    <source>
        <dbReference type="ARBA" id="ARBA00023015"/>
    </source>
</evidence>
<dbReference type="PANTHER" id="PTHR33164">
    <property type="entry name" value="TRANSCRIPTIONAL REGULATOR, MARR FAMILY"/>
    <property type="match status" value="1"/>
</dbReference>
<dbReference type="SUPFAM" id="SSF46785">
    <property type="entry name" value="Winged helix' DNA-binding domain"/>
    <property type="match status" value="1"/>
</dbReference>
<evidence type="ECO:0000256" key="4">
    <source>
        <dbReference type="SAM" id="MobiDB-lite"/>
    </source>
</evidence>
<dbReference type="Pfam" id="PF12802">
    <property type="entry name" value="MarR_2"/>
    <property type="match status" value="1"/>
</dbReference>
<protein>
    <submittedName>
        <fullName evidence="6">MarR family winged helix-turn-helix transcriptional regulator</fullName>
    </submittedName>
</protein>
<evidence type="ECO:0000313" key="6">
    <source>
        <dbReference type="EMBL" id="MFC5994415.1"/>
    </source>
</evidence>
<keyword evidence="1" id="KW-0805">Transcription regulation</keyword>
<dbReference type="SMART" id="SM00347">
    <property type="entry name" value="HTH_MARR"/>
    <property type="match status" value="1"/>
</dbReference>
<keyword evidence="3" id="KW-0804">Transcription</keyword>
<evidence type="ECO:0000259" key="5">
    <source>
        <dbReference type="PROSITE" id="PS50995"/>
    </source>
</evidence>
<dbReference type="InterPro" id="IPR036390">
    <property type="entry name" value="WH_DNA-bd_sf"/>
</dbReference>
<dbReference type="EMBL" id="JBHSQW010000020">
    <property type="protein sequence ID" value="MFC5994415.1"/>
    <property type="molecule type" value="Genomic_DNA"/>
</dbReference>
<sequence>MASSGAPDESVYPGPARPMIGARLRAATEAVHAAGHARLIAAGFDELRPAHFALLKFPGPHGVRPTELAGRVGLRKQALNPLLNDLEAWGYLRRSDDDRDGRGRVLWLTERGFALVRVLRETLEEIESGVRDRFGDVATERFMAVLDELPAIAAAAGGARSGKAQPPADRGRAAQLSGRP</sequence>
<gene>
    <name evidence="6" type="ORF">ACFQE5_09355</name>
</gene>
<accession>A0ABW1J237</accession>
<comment type="caution">
    <text evidence="6">The sequence shown here is derived from an EMBL/GenBank/DDBJ whole genome shotgun (WGS) entry which is preliminary data.</text>
</comment>
<evidence type="ECO:0000313" key="7">
    <source>
        <dbReference type="Proteomes" id="UP001596302"/>
    </source>
</evidence>
<reference evidence="7" key="1">
    <citation type="journal article" date="2019" name="Int. J. Syst. Evol. Microbiol.">
        <title>The Global Catalogue of Microorganisms (GCM) 10K type strain sequencing project: providing services to taxonomists for standard genome sequencing and annotation.</title>
        <authorList>
            <consortium name="The Broad Institute Genomics Platform"/>
            <consortium name="The Broad Institute Genome Sequencing Center for Infectious Disease"/>
            <person name="Wu L."/>
            <person name="Ma J."/>
        </authorList>
    </citation>
    <scope>NUCLEOTIDE SEQUENCE [LARGE SCALE GENOMIC DNA]</scope>
    <source>
        <strain evidence="7">CCM 8391</strain>
    </source>
</reference>
<dbReference type="InterPro" id="IPR023187">
    <property type="entry name" value="Tscrpt_reg_MarR-type_CS"/>
</dbReference>
<dbReference type="Proteomes" id="UP001596302">
    <property type="component" value="Unassembled WGS sequence"/>
</dbReference>
<dbReference type="PRINTS" id="PR00598">
    <property type="entry name" value="HTHMARR"/>
</dbReference>
<feature type="region of interest" description="Disordered" evidence="4">
    <location>
        <begin position="156"/>
        <end position="180"/>
    </location>
</feature>